<dbReference type="Gene3D" id="3.90.190.10">
    <property type="entry name" value="Protein tyrosine phosphatase superfamily"/>
    <property type="match status" value="1"/>
</dbReference>
<dbReference type="AlphaFoldDB" id="A0A940PE16"/>
<dbReference type="RefSeq" id="WP_209530516.1">
    <property type="nucleotide sequence ID" value="NZ_JAEEGA010000012.1"/>
</dbReference>
<dbReference type="PANTHER" id="PTHR31126:SF1">
    <property type="entry name" value="TYROSINE SPECIFIC PROTEIN PHOSPHATASES DOMAIN-CONTAINING PROTEIN"/>
    <property type="match status" value="1"/>
</dbReference>
<comment type="caution">
    <text evidence="2">The sequence shown here is derived from an EMBL/GenBank/DDBJ whole genome shotgun (WGS) entry which is preliminary data.</text>
</comment>
<comment type="similarity">
    <text evidence="1">Belongs to the protein-tyrosine phosphatase family.</text>
</comment>
<dbReference type="PANTHER" id="PTHR31126">
    <property type="entry name" value="TYROSINE-PROTEIN PHOSPHATASE"/>
    <property type="match status" value="1"/>
</dbReference>
<dbReference type="InterPro" id="IPR026893">
    <property type="entry name" value="Tyr/Ser_Pase_IphP-type"/>
</dbReference>
<organism evidence="2 3">
    <name type="scientific">Vagococcus allomyrinae</name>
    <dbReference type="NCBI Taxonomy" id="2794353"/>
    <lineage>
        <taxon>Bacteria</taxon>
        <taxon>Bacillati</taxon>
        <taxon>Bacillota</taxon>
        <taxon>Bacilli</taxon>
        <taxon>Lactobacillales</taxon>
        <taxon>Enterococcaceae</taxon>
        <taxon>Vagococcus</taxon>
    </lineage>
</organism>
<dbReference type="EMBL" id="JAEEGA010000012">
    <property type="protein sequence ID" value="MBP1042872.1"/>
    <property type="molecule type" value="Genomic_DNA"/>
</dbReference>
<proteinExistence type="inferred from homology"/>
<keyword evidence="3" id="KW-1185">Reference proteome</keyword>
<evidence type="ECO:0000256" key="1">
    <source>
        <dbReference type="ARBA" id="ARBA00009580"/>
    </source>
</evidence>
<dbReference type="Pfam" id="PF13350">
    <property type="entry name" value="Y_phosphatase3"/>
    <property type="match status" value="1"/>
</dbReference>
<accession>A0A940PE16</accession>
<evidence type="ECO:0000313" key="3">
    <source>
        <dbReference type="Proteomes" id="UP000674938"/>
    </source>
</evidence>
<reference evidence="2" key="1">
    <citation type="submission" date="2020-12" db="EMBL/GenBank/DDBJ databases">
        <title>Vagococcus allomyrinae sp. nov. and Enterococcus lavae sp. nov., isolated from the larvae of Allomyrina dichotoma.</title>
        <authorList>
            <person name="Lee S.D."/>
        </authorList>
    </citation>
    <scope>NUCLEOTIDE SEQUENCE</scope>
    <source>
        <strain evidence="2">BWB3-3</strain>
    </source>
</reference>
<sequence>MTNSVITNFRDIGGDETPYGTLATGSFYRSGELTNLTEEQVDFLKNDKKIKHIFDFRSVKEILQKPDTEISGITFENIDVLASESNDNGSLKGMLANVKNPHGEMLKTYEELVTNQSAQKGYRQFLEKLLKIEGPILFHCFAGKDRAGYAAALILKIAGVPERNILKDYLLTNSLRQQANQQIIDTYQAELSAPEVTQLKQLLRVDQAYLEQAKKVMEQKFGTFENYLFFGLKLDPIYLELFRSKFILS</sequence>
<dbReference type="GO" id="GO:0004721">
    <property type="term" value="F:phosphoprotein phosphatase activity"/>
    <property type="evidence" value="ECO:0007669"/>
    <property type="project" value="InterPro"/>
</dbReference>
<name>A0A940PE16_9ENTE</name>
<dbReference type="Proteomes" id="UP000674938">
    <property type="component" value="Unassembled WGS sequence"/>
</dbReference>
<protein>
    <submittedName>
        <fullName evidence="2">Tyrosine-protein phosphatase</fullName>
    </submittedName>
</protein>
<dbReference type="SUPFAM" id="SSF52799">
    <property type="entry name" value="(Phosphotyrosine protein) phosphatases II"/>
    <property type="match status" value="1"/>
</dbReference>
<evidence type="ECO:0000313" key="2">
    <source>
        <dbReference type="EMBL" id="MBP1042872.1"/>
    </source>
</evidence>
<dbReference type="InterPro" id="IPR029021">
    <property type="entry name" value="Prot-tyrosine_phosphatase-like"/>
</dbReference>
<gene>
    <name evidence="2" type="ORF">I6N95_17790</name>
</gene>